<feature type="chain" id="PRO_5047226902" evidence="1">
    <location>
        <begin position="25"/>
        <end position="405"/>
    </location>
</feature>
<proteinExistence type="predicted"/>
<keyword evidence="4" id="KW-1185">Reference proteome</keyword>
<evidence type="ECO:0000259" key="2">
    <source>
        <dbReference type="Pfam" id="PF13372"/>
    </source>
</evidence>
<dbReference type="RefSeq" id="WP_377282360.1">
    <property type="nucleotide sequence ID" value="NZ_JBHRSI010000006.1"/>
</dbReference>
<dbReference type="PROSITE" id="PS51257">
    <property type="entry name" value="PROKAR_LIPOPROTEIN"/>
    <property type="match status" value="1"/>
</dbReference>
<dbReference type="InterPro" id="IPR023614">
    <property type="entry name" value="Porin_dom_sf"/>
</dbReference>
<keyword evidence="1" id="KW-0732">Signal</keyword>
<gene>
    <name evidence="3" type="ORF">ACFSC0_04715</name>
</gene>
<dbReference type="SUPFAM" id="SSF56935">
    <property type="entry name" value="Porins"/>
    <property type="match status" value="1"/>
</dbReference>
<dbReference type="Pfam" id="PF13372">
    <property type="entry name" value="Alginate_exp"/>
    <property type="match status" value="1"/>
</dbReference>
<dbReference type="Proteomes" id="UP001597237">
    <property type="component" value="Unassembled WGS sequence"/>
</dbReference>
<reference evidence="4" key="1">
    <citation type="journal article" date="2019" name="Int. J. Syst. Evol. Microbiol.">
        <title>The Global Catalogue of Microorganisms (GCM) 10K type strain sequencing project: providing services to taxonomists for standard genome sequencing and annotation.</title>
        <authorList>
            <consortium name="The Broad Institute Genomics Platform"/>
            <consortium name="The Broad Institute Genome Sequencing Center for Infectious Disease"/>
            <person name="Wu L."/>
            <person name="Ma J."/>
        </authorList>
    </citation>
    <scope>NUCLEOTIDE SEQUENCE [LARGE SCALE GENOMIC DNA]</scope>
    <source>
        <strain evidence="4">DFY28</strain>
    </source>
</reference>
<organism evidence="3 4">
    <name type="scientific">Phenylobacterium terrae</name>
    <dbReference type="NCBI Taxonomy" id="2665495"/>
    <lineage>
        <taxon>Bacteria</taxon>
        <taxon>Pseudomonadati</taxon>
        <taxon>Pseudomonadota</taxon>
        <taxon>Alphaproteobacteria</taxon>
        <taxon>Caulobacterales</taxon>
        <taxon>Caulobacteraceae</taxon>
        <taxon>Phenylobacterium</taxon>
    </lineage>
</organism>
<feature type="domain" description="Alginate export" evidence="2">
    <location>
        <begin position="129"/>
        <end position="254"/>
    </location>
</feature>
<dbReference type="EMBL" id="JBHUEY010000001">
    <property type="protein sequence ID" value="MFD1782686.1"/>
    <property type="molecule type" value="Genomic_DNA"/>
</dbReference>
<evidence type="ECO:0000313" key="3">
    <source>
        <dbReference type="EMBL" id="MFD1782686.1"/>
    </source>
</evidence>
<accession>A0ABW4MY27</accession>
<protein>
    <submittedName>
        <fullName evidence="3">Alginate export family protein</fullName>
    </submittedName>
</protein>
<dbReference type="Gene3D" id="2.40.160.10">
    <property type="entry name" value="Porin"/>
    <property type="match status" value="1"/>
</dbReference>
<evidence type="ECO:0000256" key="1">
    <source>
        <dbReference type="SAM" id="SignalP"/>
    </source>
</evidence>
<feature type="signal peptide" evidence="1">
    <location>
        <begin position="1"/>
        <end position="24"/>
    </location>
</feature>
<evidence type="ECO:0000313" key="4">
    <source>
        <dbReference type="Proteomes" id="UP001597237"/>
    </source>
</evidence>
<comment type="caution">
    <text evidence="3">The sequence shown here is derived from an EMBL/GenBank/DDBJ whole genome shotgun (WGS) entry which is preliminary data.</text>
</comment>
<sequence>MAGESLRALAAGLALSAACGAASAQEAASPPAALAAGKPILEIRQRYEHVDQANIARDGEALTVRLRLGYETGVWNGLKGLVEFEGVADLLDEDYNSTINGKTQYPVIGDPEVAEINRLQVSWNPSPAFGATLGRQRINFDDQRFVGSAAWRQDEQTFDAVRADLALGKVKGSLVYVDRVNRVFAEDLDWKSDSWLVNVAYAGPEAFKAALFVYALDFSNAPGSSSLTSGVRVTGKAKAGSVALGYAASYARQSDHANNPADFDLDYWAAEVSGTSGMFTVRGAYESFEGNGARAFQTPLGTLHAFQGWADVFLTTPPNGLEDANVGLTIKPAWKADHLFNIELTARYHSFEAQRGGADLGDEFNLLAQAAVTRQITVLAKWADYDGAPGFPSRQRFWLGFEFKL</sequence>
<dbReference type="InterPro" id="IPR025388">
    <property type="entry name" value="Alginate_export_dom"/>
</dbReference>
<name>A0ABW4MY27_9CAUL</name>